<evidence type="ECO:0000256" key="4">
    <source>
        <dbReference type="ARBA" id="ARBA00022723"/>
    </source>
</evidence>
<evidence type="ECO:0000256" key="9">
    <source>
        <dbReference type="RuleBase" id="RU364130"/>
    </source>
</evidence>
<dbReference type="InterPro" id="IPR012340">
    <property type="entry name" value="NA-bd_OB-fold"/>
</dbReference>
<evidence type="ECO:0000256" key="10">
    <source>
        <dbReference type="SAM" id="MobiDB-lite"/>
    </source>
</evidence>
<keyword evidence="6 9" id="KW-0862">Zinc</keyword>
<organism evidence="14 15">
    <name type="scientific">Phyllosticta citribraziliensis</name>
    <dbReference type="NCBI Taxonomy" id="989973"/>
    <lineage>
        <taxon>Eukaryota</taxon>
        <taxon>Fungi</taxon>
        <taxon>Dikarya</taxon>
        <taxon>Ascomycota</taxon>
        <taxon>Pezizomycotina</taxon>
        <taxon>Dothideomycetes</taxon>
        <taxon>Dothideomycetes incertae sedis</taxon>
        <taxon>Botryosphaeriales</taxon>
        <taxon>Phyllostictaceae</taxon>
        <taxon>Phyllosticta</taxon>
    </lineage>
</organism>
<evidence type="ECO:0000259" key="13">
    <source>
        <dbReference type="Pfam" id="PF16900"/>
    </source>
</evidence>
<dbReference type="InterPro" id="IPR004591">
    <property type="entry name" value="Rfa1"/>
</dbReference>
<evidence type="ECO:0000256" key="1">
    <source>
        <dbReference type="ARBA" id="ARBA00004123"/>
    </source>
</evidence>
<dbReference type="Proteomes" id="UP001360953">
    <property type="component" value="Unassembled WGS sequence"/>
</dbReference>
<dbReference type="Gene3D" id="2.40.50.140">
    <property type="entry name" value="Nucleic acid-binding proteins"/>
    <property type="match status" value="4"/>
</dbReference>
<proteinExistence type="inferred from homology"/>
<comment type="subcellular location">
    <subcellularLocation>
        <location evidence="1 9">Nucleus</location>
    </subcellularLocation>
</comment>
<dbReference type="InterPro" id="IPR013955">
    <property type="entry name" value="Rep_factor-A_C"/>
</dbReference>
<dbReference type="InterPro" id="IPR047192">
    <property type="entry name" value="Euk_RPA1_DBD_C"/>
</dbReference>
<dbReference type="CDD" id="cd04477">
    <property type="entry name" value="RPA1N"/>
    <property type="match status" value="1"/>
</dbReference>
<sequence length="610" mass="68397">MTAESAITRGALRSIFVDGPDQVENPILQCVQIKAMDSKNGEERYRVVLSDMDNFIQSMLAQQINNIVTSGALKKGSVIRLKQFNPQVIKDRKILVVLDLDVLDQYGELEKLGQPKPLDTTLEVKREEKPQPAEISSNNFYGNRQNGQLPTPAATTRTPSTAPSGLAQLYPIEALSPYAHKWTIKARCTFKSDIKEWHNKNGEGKLFSVNLLDESGEIRATGFKEQCDMLYNVFEKGQVYYISNCSVKPAKKMFSNLNNDYELTFQNDSIVEKAEDTDVPDIRYNFTSIGNLQGVEPSTTIDTIGVLKEVGESSEIVSKSSGKPYSKRELTLVDDSMHSVRLTVWGKTAEEFDVTPNSVVAFKGVKVSDFGGRSLSLLSSGTMNVNPDIDEAHKLKGWYDASGNSENFTSHQQSIGTASGKRQEYKTIAQVNDEKIGMTSDAAEYFTLKATIMYVKHETFAYPACASTGCNKKVIEINPGEWRCEKCDVAHPRPEWRYIMSINVSDHTGQMWLSGFDESGRDIIGMSANEMVELKENDETAARADKAFVEATCRTWVFRVRAKMDTFQDQERVRYQISSTRPLDFKSECAQLIETIKKYDMNDSTGMFVN</sequence>
<evidence type="ECO:0000256" key="8">
    <source>
        <dbReference type="ARBA" id="ARBA00023242"/>
    </source>
</evidence>
<keyword evidence="5 9" id="KW-0863">Zinc-finger</keyword>
<dbReference type="PANTHER" id="PTHR47165">
    <property type="entry name" value="OS03G0429900 PROTEIN"/>
    <property type="match status" value="1"/>
</dbReference>
<comment type="subunit">
    <text evidence="9">Component of the heterotrimeric canonical replication protein A complex (RPA).</text>
</comment>
<keyword evidence="4 9" id="KW-0479">Metal-binding</keyword>
<protein>
    <recommendedName>
        <fullName evidence="9">Replication protein A subunit</fullName>
    </recommendedName>
</protein>
<dbReference type="CDD" id="cd04476">
    <property type="entry name" value="RPA1_DBD_C"/>
    <property type="match status" value="1"/>
</dbReference>
<comment type="function">
    <text evidence="9">As part of the replication protein A (RPA/RP-A), a single-stranded DNA-binding heterotrimeric complex, may play an essential role in DNA replication, recombination and repair. Binds and stabilizes single-stranded DNA intermediates, preventing complementary DNA reannealing and recruiting different proteins involved in DNA metabolism.</text>
</comment>
<comment type="caution">
    <text evidence="14">The sequence shown here is derived from an EMBL/GenBank/DDBJ whole genome shotgun (WGS) entry which is preliminary data.</text>
</comment>
<dbReference type="RefSeq" id="XP_066652683.1">
    <property type="nucleotide sequence ID" value="XM_066801270.1"/>
</dbReference>
<name>A0ABR1LDH7_9PEZI</name>
<evidence type="ECO:0000256" key="2">
    <source>
        <dbReference type="ARBA" id="ARBA00005690"/>
    </source>
</evidence>
<keyword evidence="8 9" id="KW-0539">Nucleus</keyword>
<dbReference type="PANTHER" id="PTHR47165:SF4">
    <property type="entry name" value="OS03G0429900 PROTEIN"/>
    <property type="match status" value="1"/>
</dbReference>
<keyword evidence="3 9" id="KW-0235">DNA replication</keyword>
<dbReference type="Pfam" id="PF08646">
    <property type="entry name" value="Rep_fac-A_C"/>
    <property type="match status" value="1"/>
</dbReference>
<evidence type="ECO:0000313" key="15">
    <source>
        <dbReference type="Proteomes" id="UP001360953"/>
    </source>
</evidence>
<feature type="domain" description="Replication protein A OB" evidence="13">
    <location>
        <begin position="289"/>
        <end position="386"/>
    </location>
</feature>
<evidence type="ECO:0000256" key="5">
    <source>
        <dbReference type="ARBA" id="ARBA00022771"/>
    </source>
</evidence>
<dbReference type="CDD" id="cd04475">
    <property type="entry name" value="RPA1_DBD_B"/>
    <property type="match status" value="1"/>
</dbReference>
<feature type="compositionally biased region" description="Polar residues" evidence="10">
    <location>
        <begin position="134"/>
        <end position="149"/>
    </location>
</feature>
<feature type="domain" description="Replication factor-A protein 1 N-terminal" evidence="11">
    <location>
        <begin position="7"/>
        <end position="104"/>
    </location>
</feature>
<gene>
    <name evidence="14" type="ORF">J3D65DRAFT_634990</name>
</gene>
<dbReference type="Pfam" id="PF16900">
    <property type="entry name" value="REPA_OB_2"/>
    <property type="match status" value="1"/>
</dbReference>
<evidence type="ECO:0000256" key="3">
    <source>
        <dbReference type="ARBA" id="ARBA00022705"/>
    </source>
</evidence>
<evidence type="ECO:0000313" key="14">
    <source>
        <dbReference type="EMBL" id="KAK7533290.1"/>
    </source>
</evidence>
<reference evidence="14 15" key="1">
    <citation type="submission" date="2024-04" db="EMBL/GenBank/DDBJ databases">
        <title>Phyllosticta paracitricarpa is synonymous to the EU quarantine fungus P. citricarpa based on phylogenomic analyses.</title>
        <authorList>
            <consortium name="Lawrence Berkeley National Laboratory"/>
            <person name="Van ingen-buijs V.A."/>
            <person name="Van westerhoven A.C."/>
            <person name="Haridas S."/>
            <person name="Skiadas P."/>
            <person name="Martin F."/>
            <person name="Groenewald J.Z."/>
            <person name="Crous P.W."/>
            <person name="Seidl M.F."/>
        </authorList>
    </citation>
    <scope>NUCLEOTIDE SEQUENCE [LARGE SCALE GENOMIC DNA]</scope>
    <source>
        <strain evidence="14 15">CPC 17464</strain>
    </source>
</reference>
<feature type="region of interest" description="Disordered" evidence="10">
    <location>
        <begin position="120"/>
        <end position="161"/>
    </location>
</feature>
<accession>A0ABR1LDH7</accession>
<comment type="similarity">
    <text evidence="2 9">Belongs to the replication factor A protein 1 family.</text>
</comment>
<dbReference type="EMBL" id="JBBPEH010000010">
    <property type="protein sequence ID" value="KAK7533290.1"/>
    <property type="molecule type" value="Genomic_DNA"/>
</dbReference>
<feature type="compositionally biased region" description="Low complexity" evidence="10">
    <location>
        <begin position="150"/>
        <end position="161"/>
    </location>
</feature>
<dbReference type="GeneID" id="92034176"/>
<feature type="domain" description="Replication factor A C-terminal" evidence="12">
    <location>
        <begin position="445"/>
        <end position="592"/>
    </location>
</feature>
<evidence type="ECO:0000259" key="11">
    <source>
        <dbReference type="Pfam" id="PF04057"/>
    </source>
</evidence>
<keyword evidence="15" id="KW-1185">Reference proteome</keyword>
<dbReference type="SUPFAM" id="SSF50249">
    <property type="entry name" value="Nucleic acid-binding proteins"/>
    <property type="match status" value="4"/>
</dbReference>
<dbReference type="CDD" id="cd04474">
    <property type="entry name" value="RPA1_DBD_A"/>
    <property type="match status" value="1"/>
</dbReference>
<evidence type="ECO:0000256" key="7">
    <source>
        <dbReference type="ARBA" id="ARBA00023125"/>
    </source>
</evidence>
<feature type="compositionally biased region" description="Basic and acidic residues" evidence="10">
    <location>
        <begin position="122"/>
        <end position="131"/>
    </location>
</feature>
<evidence type="ECO:0000259" key="12">
    <source>
        <dbReference type="Pfam" id="PF08646"/>
    </source>
</evidence>
<dbReference type="InterPro" id="IPR031657">
    <property type="entry name" value="REPA_OB_2"/>
</dbReference>
<dbReference type="NCBIfam" id="TIGR00617">
    <property type="entry name" value="rpa1"/>
    <property type="match status" value="1"/>
</dbReference>
<keyword evidence="7 9" id="KW-0238">DNA-binding</keyword>
<dbReference type="InterPro" id="IPR007199">
    <property type="entry name" value="Rep_factor-A_N"/>
</dbReference>
<evidence type="ECO:0000256" key="6">
    <source>
        <dbReference type="ARBA" id="ARBA00022833"/>
    </source>
</evidence>
<dbReference type="Pfam" id="PF04057">
    <property type="entry name" value="Rep-A_N"/>
    <property type="match status" value="1"/>
</dbReference>